<sequence length="176" mass="19668">MLETERLSLRRWRESDREPFAALNADPEVMEHFPALLSRDESDALVGRIEEGFEERGFGLWAVEAEGAFIGFTGLTVPRFTAGFTPCVEIGWRLARRAWGYGYATEAATAALGDAFGRLGLEEVVSFTAVQNLRSQAVMRRIGMSRDLAGDFDHPVLPEGSPLRRHVLYRIRRPAG</sequence>
<evidence type="ECO:0000259" key="1">
    <source>
        <dbReference type="PROSITE" id="PS51186"/>
    </source>
</evidence>
<dbReference type="Proteomes" id="UP000650628">
    <property type="component" value="Unassembled WGS sequence"/>
</dbReference>
<gene>
    <name evidence="2" type="ORF">Pmi06nite_49090</name>
</gene>
<name>A0A8J3TUB5_9ACTN</name>
<dbReference type="InterPro" id="IPR000182">
    <property type="entry name" value="GNAT_dom"/>
</dbReference>
<dbReference type="PANTHER" id="PTHR43792">
    <property type="entry name" value="GNAT FAMILY, PUTATIVE (AFU_ORTHOLOGUE AFUA_3G00765)-RELATED-RELATED"/>
    <property type="match status" value="1"/>
</dbReference>
<dbReference type="RefSeq" id="WP_203955397.1">
    <property type="nucleotide sequence ID" value="NZ_BOOO01000027.1"/>
</dbReference>
<reference evidence="2 3" key="1">
    <citation type="submission" date="2021-01" db="EMBL/GenBank/DDBJ databases">
        <title>Whole genome shotgun sequence of Planotetraspora mira NBRC 15435.</title>
        <authorList>
            <person name="Komaki H."/>
            <person name="Tamura T."/>
        </authorList>
    </citation>
    <scope>NUCLEOTIDE SEQUENCE [LARGE SCALE GENOMIC DNA]</scope>
    <source>
        <strain evidence="2 3">NBRC 15435</strain>
    </source>
</reference>
<feature type="domain" description="N-acetyltransferase" evidence="1">
    <location>
        <begin position="7"/>
        <end position="174"/>
    </location>
</feature>
<dbReference type="SUPFAM" id="SSF55729">
    <property type="entry name" value="Acyl-CoA N-acyltransferases (Nat)"/>
    <property type="match status" value="1"/>
</dbReference>
<dbReference type="AlphaFoldDB" id="A0A8J3TUB5"/>
<keyword evidence="3" id="KW-1185">Reference proteome</keyword>
<evidence type="ECO:0000313" key="3">
    <source>
        <dbReference type="Proteomes" id="UP000650628"/>
    </source>
</evidence>
<dbReference type="EMBL" id="BOOO01000027">
    <property type="protein sequence ID" value="GII31467.1"/>
    <property type="molecule type" value="Genomic_DNA"/>
</dbReference>
<dbReference type="InterPro" id="IPR016181">
    <property type="entry name" value="Acyl_CoA_acyltransferase"/>
</dbReference>
<evidence type="ECO:0000313" key="2">
    <source>
        <dbReference type="EMBL" id="GII31467.1"/>
    </source>
</evidence>
<dbReference type="InterPro" id="IPR051531">
    <property type="entry name" value="N-acetyltransferase"/>
</dbReference>
<dbReference type="PANTHER" id="PTHR43792:SF1">
    <property type="entry name" value="N-ACETYLTRANSFERASE DOMAIN-CONTAINING PROTEIN"/>
    <property type="match status" value="1"/>
</dbReference>
<dbReference type="GO" id="GO:0016747">
    <property type="term" value="F:acyltransferase activity, transferring groups other than amino-acyl groups"/>
    <property type="evidence" value="ECO:0007669"/>
    <property type="project" value="InterPro"/>
</dbReference>
<dbReference type="Pfam" id="PF13302">
    <property type="entry name" value="Acetyltransf_3"/>
    <property type="match status" value="1"/>
</dbReference>
<protein>
    <submittedName>
        <fullName evidence="2">N-acetyltransferase</fullName>
    </submittedName>
</protein>
<dbReference type="Gene3D" id="3.40.630.30">
    <property type="match status" value="1"/>
</dbReference>
<comment type="caution">
    <text evidence="2">The sequence shown here is derived from an EMBL/GenBank/DDBJ whole genome shotgun (WGS) entry which is preliminary data.</text>
</comment>
<accession>A0A8J3TUB5</accession>
<proteinExistence type="predicted"/>
<dbReference type="PROSITE" id="PS51186">
    <property type="entry name" value="GNAT"/>
    <property type="match status" value="1"/>
</dbReference>
<organism evidence="2 3">
    <name type="scientific">Planotetraspora mira</name>
    <dbReference type="NCBI Taxonomy" id="58121"/>
    <lineage>
        <taxon>Bacteria</taxon>
        <taxon>Bacillati</taxon>
        <taxon>Actinomycetota</taxon>
        <taxon>Actinomycetes</taxon>
        <taxon>Streptosporangiales</taxon>
        <taxon>Streptosporangiaceae</taxon>
        <taxon>Planotetraspora</taxon>
    </lineage>
</organism>